<dbReference type="EMBL" id="MU404354">
    <property type="protein sequence ID" value="KAI1613336.1"/>
    <property type="molecule type" value="Genomic_DNA"/>
</dbReference>
<name>A0AAN6DW67_9EURO</name>
<keyword evidence="3" id="KW-1185">Reference proteome</keyword>
<feature type="compositionally biased region" description="Polar residues" evidence="1">
    <location>
        <begin position="154"/>
        <end position="182"/>
    </location>
</feature>
<feature type="compositionally biased region" description="Polar residues" evidence="1">
    <location>
        <begin position="116"/>
        <end position="131"/>
    </location>
</feature>
<feature type="region of interest" description="Disordered" evidence="1">
    <location>
        <begin position="39"/>
        <end position="62"/>
    </location>
</feature>
<protein>
    <submittedName>
        <fullName evidence="2">Uncharacterized protein</fullName>
    </submittedName>
</protein>
<evidence type="ECO:0000313" key="3">
    <source>
        <dbReference type="Proteomes" id="UP001203852"/>
    </source>
</evidence>
<gene>
    <name evidence="2" type="ORF">EDD36DRAFT_488340</name>
</gene>
<evidence type="ECO:0000256" key="1">
    <source>
        <dbReference type="SAM" id="MobiDB-lite"/>
    </source>
</evidence>
<sequence>MDYSSSHYRLPSLGTMLQTTEHGRRPFSFSTMNARLNTNTAAVPPSSSPRPESRASSDVNPNAPVFVPGSTYHITRTQPPRPATLARPMPDQMAQPHFRNLSTATNPYPHEPHPFRSSTMGPSTFTGLINTRRTEGHVRTDTNPYPNDPRPFQRETTAPSTQMGYTRTRQSEARLSTATNPYPNDPRPSYDNITGPDGRTRTTRARQGSAHTSTDTNPYHGIPPRYDPNIIAELDRRVAQAQARRP</sequence>
<comment type="caution">
    <text evidence="2">The sequence shown here is derived from an EMBL/GenBank/DDBJ whole genome shotgun (WGS) entry which is preliminary data.</text>
</comment>
<dbReference type="AlphaFoldDB" id="A0AAN6DW67"/>
<feature type="compositionally biased region" description="Polar residues" evidence="1">
    <location>
        <begin position="205"/>
        <end position="217"/>
    </location>
</feature>
<evidence type="ECO:0000313" key="2">
    <source>
        <dbReference type="EMBL" id="KAI1613336.1"/>
    </source>
</evidence>
<proteinExistence type="predicted"/>
<organism evidence="2 3">
    <name type="scientific">Exophiala viscosa</name>
    <dbReference type="NCBI Taxonomy" id="2486360"/>
    <lineage>
        <taxon>Eukaryota</taxon>
        <taxon>Fungi</taxon>
        <taxon>Dikarya</taxon>
        <taxon>Ascomycota</taxon>
        <taxon>Pezizomycotina</taxon>
        <taxon>Eurotiomycetes</taxon>
        <taxon>Chaetothyriomycetidae</taxon>
        <taxon>Chaetothyriales</taxon>
        <taxon>Herpotrichiellaceae</taxon>
        <taxon>Exophiala</taxon>
    </lineage>
</organism>
<accession>A0AAN6DW67</accession>
<dbReference type="Proteomes" id="UP001203852">
    <property type="component" value="Unassembled WGS sequence"/>
</dbReference>
<feature type="region of interest" description="Disordered" evidence="1">
    <location>
        <begin position="101"/>
        <end position="229"/>
    </location>
</feature>
<reference evidence="2" key="1">
    <citation type="journal article" date="2022" name="bioRxiv">
        <title>Deciphering the potential niche of two novel black yeast fungi from a biological soil crust based on their genomes, phenotypes, and melanin regulation.</title>
        <authorList>
            <consortium name="DOE Joint Genome Institute"/>
            <person name="Carr E.C."/>
            <person name="Barton Q."/>
            <person name="Grambo S."/>
            <person name="Sullivan M."/>
            <person name="Renfro C.M."/>
            <person name="Kuo A."/>
            <person name="Pangilinan J."/>
            <person name="Lipzen A."/>
            <person name="Keymanesh K."/>
            <person name="Savage E."/>
            <person name="Barry K."/>
            <person name="Grigoriev I.V."/>
            <person name="Riekhof W.R."/>
            <person name="Harris S.S."/>
        </authorList>
    </citation>
    <scope>NUCLEOTIDE SEQUENCE</scope>
    <source>
        <strain evidence="2">JF 03-4F</strain>
    </source>
</reference>